<dbReference type="GO" id="GO:0000271">
    <property type="term" value="P:polysaccharide biosynthetic process"/>
    <property type="evidence" value="ECO:0007669"/>
    <property type="project" value="InterPro"/>
</dbReference>
<dbReference type="eggNOG" id="ENOG5033AVC">
    <property type="taxonomic scope" value="Bacteria"/>
</dbReference>
<dbReference type="AlphaFoldDB" id="Q474S4"/>
<evidence type="ECO:0000256" key="3">
    <source>
        <dbReference type="ARBA" id="ARBA00022989"/>
    </source>
</evidence>
<evidence type="ECO:0000313" key="7">
    <source>
        <dbReference type="EMBL" id="AAZ60109.1"/>
    </source>
</evidence>
<dbReference type="Pfam" id="PF04138">
    <property type="entry name" value="GtrA_DPMS_TM"/>
    <property type="match status" value="1"/>
</dbReference>
<dbReference type="STRING" id="264198.Reut_A0727"/>
<gene>
    <name evidence="7" type="ordered locus">Reut_A0727</name>
</gene>
<protein>
    <recommendedName>
        <fullName evidence="6">GtrA/DPMS transmembrane domain-containing protein</fullName>
    </recommendedName>
</protein>
<evidence type="ECO:0000256" key="4">
    <source>
        <dbReference type="ARBA" id="ARBA00023136"/>
    </source>
</evidence>
<dbReference type="GO" id="GO:0016020">
    <property type="term" value="C:membrane"/>
    <property type="evidence" value="ECO:0007669"/>
    <property type="project" value="UniProtKB-SubCell"/>
</dbReference>
<keyword evidence="4 5" id="KW-0472">Membrane</keyword>
<sequence>MDRLRSLIRLFLGFALLSGVGWLCDMLTFVLLDRVFGVPVFVANMVSSYVGVTFVWFASLKAVFSQQSSHHSGFLLIYWGFQFCSILLYSQLMHFTANTLHAWPGIAPLAVGVGILAKIIITPFNLVTNFLFMKLLVRFMDKKKHAYV</sequence>
<feature type="domain" description="GtrA/DPMS transmembrane" evidence="6">
    <location>
        <begin position="14"/>
        <end position="137"/>
    </location>
</feature>
<feature type="transmembrane region" description="Helical" evidence="5">
    <location>
        <begin position="38"/>
        <end position="60"/>
    </location>
</feature>
<feature type="transmembrane region" description="Helical" evidence="5">
    <location>
        <begin position="109"/>
        <end position="132"/>
    </location>
</feature>
<dbReference type="EMBL" id="CP000090">
    <property type="protein sequence ID" value="AAZ60109.1"/>
    <property type="molecule type" value="Genomic_DNA"/>
</dbReference>
<evidence type="ECO:0000256" key="5">
    <source>
        <dbReference type="SAM" id="Phobius"/>
    </source>
</evidence>
<accession>Q474S4</accession>
<comment type="subcellular location">
    <subcellularLocation>
        <location evidence="1">Membrane</location>
        <topology evidence="1">Multi-pass membrane protein</topology>
    </subcellularLocation>
</comment>
<reference evidence="7" key="1">
    <citation type="submission" date="2005-08" db="EMBL/GenBank/DDBJ databases">
        <title>Complete sequence of Chromosome1 of Ralstonia eutropha JMP134.</title>
        <authorList>
            <person name="Copeland A."/>
            <person name="Lucas S."/>
            <person name="Lapidus A."/>
            <person name="Barry K."/>
            <person name="Detter J.C."/>
            <person name="Glavina T."/>
            <person name="Hammon N."/>
            <person name="Israni S."/>
            <person name="Pitluck S."/>
            <person name="Goltsman E."/>
            <person name="Martinez M."/>
            <person name="Schmutz J."/>
            <person name="Larimer F."/>
            <person name="Land M."/>
            <person name="Lykidis A."/>
            <person name="Richardson P."/>
        </authorList>
    </citation>
    <scope>NUCLEOTIDE SEQUENCE</scope>
    <source>
        <strain evidence="7">JMP134</strain>
    </source>
</reference>
<dbReference type="HOGENOM" id="CLU_149792_0_0_4"/>
<dbReference type="KEGG" id="reu:Reut_A0727"/>
<evidence type="ECO:0000256" key="2">
    <source>
        <dbReference type="ARBA" id="ARBA00022692"/>
    </source>
</evidence>
<keyword evidence="3 5" id="KW-1133">Transmembrane helix</keyword>
<evidence type="ECO:0000259" key="6">
    <source>
        <dbReference type="Pfam" id="PF04138"/>
    </source>
</evidence>
<organism evidence="7">
    <name type="scientific">Cupriavidus pinatubonensis (strain JMP 134 / LMG 1197)</name>
    <name type="common">Cupriavidus necator (strain JMP 134)</name>
    <dbReference type="NCBI Taxonomy" id="264198"/>
    <lineage>
        <taxon>Bacteria</taxon>
        <taxon>Pseudomonadati</taxon>
        <taxon>Pseudomonadota</taxon>
        <taxon>Betaproteobacteria</taxon>
        <taxon>Burkholderiales</taxon>
        <taxon>Burkholderiaceae</taxon>
        <taxon>Cupriavidus</taxon>
    </lineage>
</organism>
<evidence type="ECO:0000256" key="1">
    <source>
        <dbReference type="ARBA" id="ARBA00004141"/>
    </source>
</evidence>
<keyword evidence="2 5" id="KW-0812">Transmembrane</keyword>
<name>Q474S4_CUPPJ</name>
<dbReference type="OrthoDB" id="8780684at2"/>
<dbReference type="InterPro" id="IPR007267">
    <property type="entry name" value="GtrA_DPMS_TM"/>
</dbReference>
<feature type="transmembrane region" description="Helical" evidence="5">
    <location>
        <begin position="7"/>
        <end position="32"/>
    </location>
</feature>
<feature type="transmembrane region" description="Helical" evidence="5">
    <location>
        <begin position="72"/>
        <end position="89"/>
    </location>
</feature>
<proteinExistence type="predicted"/>